<accession>A0ABQ8IRZ8</accession>
<gene>
    <name evidence="2" type="ORF">DERP_006738</name>
</gene>
<feature type="signal peptide" evidence="1">
    <location>
        <begin position="1"/>
        <end position="21"/>
    </location>
</feature>
<name>A0ABQ8IRZ8_DERPT</name>
<comment type="caution">
    <text evidence="2">The sequence shown here is derived from an EMBL/GenBank/DDBJ whole genome shotgun (WGS) entry which is preliminary data.</text>
</comment>
<evidence type="ECO:0000313" key="2">
    <source>
        <dbReference type="EMBL" id="KAH9413053.1"/>
    </source>
</evidence>
<dbReference type="EMBL" id="NJHN03000123">
    <property type="protein sequence ID" value="KAH9413053.1"/>
    <property type="molecule type" value="Genomic_DNA"/>
</dbReference>
<sequence length="59" mass="6887">MYSHTLFIFIFLHLMMHRSNGNNFSRPSSTKIISNELFHTAWYFTISLASKHVNIGITL</sequence>
<organism evidence="2 3">
    <name type="scientific">Dermatophagoides pteronyssinus</name>
    <name type="common">European house dust mite</name>
    <dbReference type="NCBI Taxonomy" id="6956"/>
    <lineage>
        <taxon>Eukaryota</taxon>
        <taxon>Metazoa</taxon>
        <taxon>Ecdysozoa</taxon>
        <taxon>Arthropoda</taxon>
        <taxon>Chelicerata</taxon>
        <taxon>Arachnida</taxon>
        <taxon>Acari</taxon>
        <taxon>Acariformes</taxon>
        <taxon>Sarcoptiformes</taxon>
        <taxon>Astigmata</taxon>
        <taxon>Psoroptidia</taxon>
        <taxon>Analgoidea</taxon>
        <taxon>Pyroglyphidae</taxon>
        <taxon>Dermatophagoidinae</taxon>
        <taxon>Dermatophagoides</taxon>
    </lineage>
</organism>
<dbReference type="Proteomes" id="UP000887458">
    <property type="component" value="Unassembled WGS sequence"/>
</dbReference>
<keyword evidence="3" id="KW-1185">Reference proteome</keyword>
<feature type="chain" id="PRO_5046851570" evidence="1">
    <location>
        <begin position="22"/>
        <end position="59"/>
    </location>
</feature>
<protein>
    <submittedName>
        <fullName evidence="2">Uncharacterized protein</fullName>
    </submittedName>
</protein>
<proteinExistence type="predicted"/>
<evidence type="ECO:0000313" key="3">
    <source>
        <dbReference type="Proteomes" id="UP000887458"/>
    </source>
</evidence>
<keyword evidence="1" id="KW-0732">Signal</keyword>
<reference evidence="2 3" key="2">
    <citation type="journal article" date="2022" name="Mol. Biol. Evol.">
        <title>Comparative Genomics Reveals Insights into the Divergent Evolution of Astigmatic Mites and Household Pest Adaptations.</title>
        <authorList>
            <person name="Xiong Q."/>
            <person name="Wan A.T."/>
            <person name="Liu X."/>
            <person name="Fung C.S."/>
            <person name="Xiao X."/>
            <person name="Malainual N."/>
            <person name="Hou J."/>
            <person name="Wang L."/>
            <person name="Wang M."/>
            <person name="Yang K.Y."/>
            <person name="Cui Y."/>
            <person name="Leung E.L."/>
            <person name="Nong W."/>
            <person name="Shin S.K."/>
            <person name="Au S.W."/>
            <person name="Jeong K.Y."/>
            <person name="Chew F.T."/>
            <person name="Hui J.H."/>
            <person name="Leung T.F."/>
            <person name="Tungtrongchitr A."/>
            <person name="Zhong N."/>
            <person name="Liu Z."/>
            <person name="Tsui S.K."/>
        </authorList>
    </citation>
    <scope>NUCLEOTIDE SEQUENCE [LARGE SCALE GENOMIC DNA]</scope>
    <source>
        <strain evidence="2">Derp</strain>
    </source>
</reference>
<evidence type="ECO:0000256" key="1">
    <source>
        <dbReference type="SAM" id="SignalP"/>
    </source>
</evidence>
<reference evidence="2 3" key="1">
    <citation type="journal article" date="2018" name="J. Allergy Clin. Immunol.">
        <title>High-quality assembly of Dermatophagoides pteronyssinus genome and transcriptome reveals a wide range of novel allergens.</title>
        <authorList>
            <person name="Liu X.Y."/>
            <person name="Yang K.Y."/>
            <person name="Wang M.Q."/>
            <person name="Kwok J.S."/>
            <person name="Zeng X."/>
            <person name="Yang Z."/>
            <person name="Xiao X.J."/>
            <person name="Lau C.P."/>
            <person name="Li Y."/>
            <person name="Huang Z.M."/>
            <person name="Ba J.G."/>
            <person name="Yim A.K."/>
            <person name="Ouyang C.Y."/>
            <person name="Ngai S.M."/>
            <person name="Chan T.F."/>
            <person name="Leung E.L."/>
            <person name="Liu L."/>
            <person name="Liu Z.G."/>
            <person name="Tsui S.K."/>
        </authorList>
    </citation>
    <scope>NUCLEOTIDE SEQUENCE [LARGE SCALE GENOMIC DNA]</scope>
    <source>
        <strain evidence="2">Derp</strain>
    </source>
</reference>